<dbReference type="PANTHER" id="PTHR34105">
    <property type="entry name" value="PROLINE-, GLUTAMIC ACID- AND LEUCINE-RICH PROTEIN 1"/>
    <property type="match status" value="1"/>
</dbReference>
<evidence type="ECO:0000256" key="5">
    <source>
        <dbReference type="SAM" id="MobiDB-lite"/>
    </source>
</evidence>
<evidence type="ECO:0000259" key="6">
    <source>
        <dbReference type="Pfam" id="PF08167"/>
    </source>
</evidence>
<sequence length="838" mass="89596">MAIPPPDLRVLCRRLASTPVDDLPHICPLLVSHVLRCGEALSAVPETKAKDKSSETATLVHRLRTHITTLLTGKSASGRFAAVSLVKAVVDVGGWESLKASDAWIRGLISILGKPDPLVSKELCVITLTKIYSLLQGYQTLVREMATPTLPSFVTAMLNLVKPPASSKAPKVPTSFVDTVAGSLSKIVALYPTTTRPFNAQIRAAFKAYVAPTMSDAVIVPQSLRESARSLLIVLHYTAPKNGSSDEWVKGIKSYIKEAHATADQVFRAVRESWESTAGYRVDTARTDGEPSGGGDEADELPAWTGVTAGSERLTGLVGQLIEYLKVPTKAPVTVPVGELLDLASRITLITLPKPTTGEDSVETNPAISRDEKAELWSVLPEVHMAILNLHTVLLRRLAVNALPLATDILDQMVRVFTSGRHIAAIRETVYVLAKDLLEISGPGLLKLTVDSMAPVIQSTCQDILRATGHYDSPAGGKQDSNSTSTTMNPNPNPKKPTAGKNGAGILNPQKAQSSGNADAYLTASTTTSSSPSSDPIFAAALSLLPLFLSRLPQRHLSPEARGLVDRTAILANSKQAMLASVLNPYKDTRGRYYPTILPFLVRQFPADQEVEVLRTNLMRIGAGVSQTVATSWDPEEGLEELAAAAAKTGDKDEDEDEDEDEEMVDAEDAEADADKEADAQLAAEDQNQKSKAAAAAAAKGVWGAAAEKSAAEETTSKPNPFATVPIDSPESRARRAAQGLVNKPKRKIEEEAATPSKRVTRSSRRKTLDAEEDTPSTTAAEVAEEVATPAVAPPPAKPVVAVMEQKEGEDDSEDSDSGESVQIDMSLEDSEDEEDEE</sequence>
<evidence type="ECO:0000256" key="4">
    <source>
        <dbReference type="ARBA" id="ARBA00023242"/>
    </source>
</evidence>
<dbReference type="InterPro" id="IPR016024">
    <property type="entry name" value="ARM-type_fold"/>
</dbReference>
<dbReference type="Pfam" id="PF08167">
    <property type="entry name" value="RIX1"/>
    <property type="match status" value="1"/>
</dbReference>
<reference evidence="7" key="1">
    <citation type="journal article" date="2023" name="Mol. Phylogenet. Evol.">
        <title>Genome-scale phylogeny and comparative genomics of the fungal order Sordariales.</title>
        <authorList>
            <person name="Hensen N."/>
            <person name="Bonometti L."/>
            <person name="Westerberg I."/>
            <person name="Brannstrom I.O."/>
            <person name="Guillou S."/>
            <person name="Cros-Aarteil S."/>
            <person name="Calhoun S."/>
            <person name="Haridas S."/>
            <person name="Kuo A."/>
            <person name="Mondo S."/>
            <person name="Pangilinan J."/>
            <person name="Riley R."/>
            <person name="LaButti K."/>
            <person name="Andreopoulos B."/>
            <person name="Lipzen A."/>
            <person name="Chen C."/>
            <person name="Yan M."/>
            <person name="Daum C."/>
            <person name="Ng V."/>
            <person name="Clum A."/>
            <person name="Steindorff A."/>
            <person name="Ohm R.A."/>
            <person name="Martin F."/>
            <person name="Silar P."/>
            <person name="Natvig D.O."/>
            <person name="Lalanne C."/>
            <person name="Gautier V."/>
            <person name="Ament-Velasquez S.L."/>
            <person name="Kruys A."/>
            <person name="Hutchinson M.I."/>
            <person name="Powell A.J."/>
            <person name="Barry K."/>
            <person name="Miller A.N."/>
            <person name="Grigoriev I.V."/>
            <person name="Debuchy R."/>
            <person name="Gladieux P."/>
            <person name="Hiltunen Thoren M."/>
            <person name="Johannesson H."/>
        </authorList>
    </citation>
    <scope>NUCLEOTIDE SEQUENCE</scope>
    <source>
        <strain evidence="7">CBS 560.94</strain>
    </source>
</reference>
<feature type="compositionally biased region" description="Low complexity" evidence="5">
    <location>
        <begin position="523"/>
        <end position="534"/>
    </location>
</feature>
<accession>A0AAE0JB49</accession>
<keyword evidence="8" id="KW-1185">Reference proteome</keyword>
<evidence type="ECO:0000313" key="8">
    <source>
        <dbReference type="Proteomes" id="UP001278500"/>
    </source>
</evidence>
<reference evidence="7" key="2">
    <citation type="submission" date="2023-06" db="EMBL/GenBank/DDBJ databases">
        <authorList>
            <consortium name="Lawrence Berkeley National Laboratory"/>
            <person name="Haridas S."/>
            <person name="Hensen N."/>
            <person name="Bonometti L."/>
            <person name="Westerberg I."/>
            <person name="Brannstrom I.O."/>
            <person name="Guillou S."/>
            <person name="Cros-Aarteil S."/>
            <person name="Calhoun S."/>
            <person name="Kuo A."/>
            <person name="Mondo S."/>
            <person name="Pangilinan J."/>
            <person name="Riley R."/>
            <person name="Labutti K."/>
            <person name="Andreopoulos B."/>
            <person name="Lipzen A."/>
            <person name="Chen C."/>
            <person name="Yanf M."/>
            <person name="Daum C."/>
            <person name="Ng V."/>
            <person name="Clum A."/>
            <person name="Steindorff A."/>
            <person name="Ohm R."/>
            <person name="Martin F."/>
            <person name="Silar P."/>
            <person name="Natvig D."/>
            <person name="Lalanne C."/>
            <person name="Gautier V."/>
            <person name="Ament-Velasquez S.L."/>
            <person name="Kruys A."/>
            <person name="Hutchinson M.I."/>
            <person name="Powell A.J."/>
            <person name="Barry K."/>
            <person name="Miller A.N."/>
            <person name="Grigoriev I.V."/>
            <person name="Debuchy R."/>
            <person name="Gladieux P."/>
            <person name="Thoren M.H."/>
            <person name="Johannesson H."/>
        </authorList>
    </citation>
    <scope>NUCLEOTIDE SEQUENCE</scope>
    <source>
        <strain evidence="7">CBS 560.94</strain>
    </source>
</reference>
<feature type="region of interest" description="Disordered" evidence="5">
    <location>
        <begin position="645"/>
        <end position="838"/>
    </location>
</feature>
<dbReference type="PANTHER" id="PTHR34105:SF1">
    <property type="entry name" value="PROLINE-, GLUTAMIC ACID- AND LEUCINE-RICH PROTEIN 1"/>
    <property type="match status" value="1"/>
</dbReference>
<dbReference type="GeneID" id="87864959"/>
<dbReference type="Proteomes" id="UP001278500">
    <property type="component" value="Unassembled WGS sequence"/>
</dbReference>
<dbReference type="RefSeq" id="XP_062679363.1">
    <property type="nucleotide sequence ID" value="XM_062827805.1"/>
</dbReference>
<evidence type="ECO:0000256" key="2">
    <source>
        <dbReference type="ARBA" id="ARBA00010511"/>
    </source>
</evidence>
<feature type="compositionally biased region" description="Acidic residues" evidence="5">
    <location>
        <begin position="652"/>
        <end position="672"/>
    </location>
</feature>
<organism evidence="7 8">
    <name type="scientific">Neurospora tetraspora</name>
    <dbReference type="NCBI Taxonomy" id="94610"/>
    <lineage>
        <taxon>Eukaryota</taxon>
        <taxon>Fungi</taxon>
        <taxon>Dikarya</taxon>
        <taxon>Ascomycota</taxon>
        <taxon>Pezizomycotina</taxon>
        <taxon>Sordariomycetes</taxon>
        <taxon>Sordariomycetidae</taxon>
        <taxon>Sordariales</taxon>
        <taxon>Sordariaceae</taxon>
        <taxon>Neurospora</taxon>
    </lineage>
</organism>
<dbReference type="GO" id="GO:0006364">
    <property type="term" value="P:rRNA processing"/>
    <property type="evidence" value="ECO:0007669"/>
    <property type="project" value="TreeGrafter"/>
</dbReference>
<comment type="similarity">
    <text evidence="2">Belongs to the RIX1/PELP1 family.</text>
</comment>
<keyword evidence="4" id="KW-0539">Nucleus</keyword>
<dbReference type="AlphaFoldDB" id="A0AAE0JB49"/>
<feature type="region of interest" description="Disordered" evidence="5">
    <location>
        <begin position="468"/>
        <end position="534"/>
    </location>
</feature>
<feature type="compositionally biased region" description="Acidic residues" evidence="5">
    <location>
        <begin position="808"/>
        <end position="818"/>
    </location>
</feature>
<proteinExistence type="inferred from homology"/>
<comment type="caution">
    <text evidence="7">The sequence shown here is derived from an EMBL/GenBank/DDBJ whole genome shotgun (WGS) entry which is preliminary data.</text>
</comment>
<dbReference type="EMBL" id="JAUEPP010000006">
    <property type="protein sequence ID" value="KAK3340421.1"/>
    <property type="molecule type" value="Genomic_DNA"/>
</dbReference>
<feature type="compositionally biased region" description="Acidic residues" evidence="5">
    <location>
        <begin position="827"/>
        <end position="838"/>
    </location>
</feature>
<feature type="compositionally biased region" description="Low complexity" evidence="5">
    <location>
        <begin position="776"/>
        <end position="791"/>
    </location>
</feature>
<gene>
    <name evidence="7" type="ORF">B0H65DRAFT_498000</name>
</gene>
<protein>
    <recommendedName>
        <fullName evidence="3">Pre-rRNA-processing protein RIX1</fullName>
    </recommendedName>
</protein>
<feature type="compositionally biased region" description="Low complexity" evidence="5">
    <location>
        <begin position="481"/>
        <end position="490"/>
    </location>
</feature>
<feature type="compositionally biased region" description="Low complexity" evidence="5">
    <location>
        <begin position="680"/>
        <end position="709"/>
    </location>
</feature>
<dbReference type="SUPFAM" id="SSF48371">
    <property type="entry name" value="ARM repeat"/>
    <property type="match status" value="1"/>
</dbReference>
<feature type="domain" description="Pre-rRNA-processing protein RIX1 N-terminal" evidence="6">
    <location>
        <begin position="7"/>
        <end position="216"/>
    </location>
</feature>
<evidence type="ECO:0000313" key="7">
    <source>
        <dbReference type="EMBL" id="KAK3340421.1"/>
    </source>
</evidence>
<name>A0AAE0JB49_9PEZI</name>
<evidence type="ECO:0000256" key="3">
    <source>
        <dbReference type="ARBA" id="ARBA00021502"/>
    </source>
</evidence>
<dbReference type="GO" id="GO:0005634">
    <property type="term" value="C:nucleus"/>
    <property type="evidence" value="ECO:0007669"/>
    <property type="project" value="UniProtKB-SubCell"/>
</dbReference>
<evidence type="ECO:0000256" key="1">
    <source>
        <dbReference type="ARBA" id="ARBA00004123"/>
    </source>
</evidence>
<comment type="subcellular location">
    <subcellularLocation>
        <location evidence="1">Nucleus</location>
    </subcellularLocation>
</comment>
<dbReference type="InterPro" id="IPR012583">
    <property type="entry name" value="RIX1_N"/>
</dbReference>